<evidence type="ECO:0000313" key="2">
    <source>
        <dbReference type="Proteomes" id="UP001385951"/>
    </source>
</evidence>
<comment type="caution">
    <text evidence="1">The sequence shown here is derived from an EMBL/GenBank/DDBJ whole genome shotgun (WGS) entry which is preliminary data.</text>
</comment>
<keyword evidence="2" id="KW-1185">Reference proteome</keyword>
<gene>
    <name evidence="1" type="ORF">QCA50_019678</name>
</gene>
<name>A0AAW0F930_9APHY</name>
<dbReference type="Proteomes" id="UP001385951">
    <property type="component" value="Unassembled WGS sequence"/>
</dbReference>
<reference evidence="1 2" key="1">
    <citation type="submission" date="2022-09" db="EMBL/GenBank/DDBJ databases">
        <authorList>
            <person name="Palmer J.M."/>
        </authorList>
    </citation>
    <scope>NUCLEOTIDE SEQUENCE [LARGE SCALE GENOMIC DNA]</scope>
    <source>
        <strain evidence="1 2">DSM 7382</strain>
    </source>
</reference>
<proteinExistence type="predicted"/>
<evidence type="ECO:0000313" key="1">
    <source>
        <dbReference type="EMBL" id="KAK7677348.1"/>
    </source>
</evidence>
<protein>
    <submittedName>
        <fullName evidence="1">Uncharacterized protein</fullName>
    </submittedName>
</protein>
<sequence>MLEHLEQTLTDMAEMVNKFKLWDGLGGSGAGHLTGPYVPSLTSLSDATPF</sequence>
<accession>A0AAW0F930</accession>
<organism evidence="1 2">
    <name type="scientific">Cerrena zonata</name>
    <dbReference type="NCBI Taxonomy" id="2478898"/>
    <lineage>
        <taxon>Eukaryota</taxon>
        <taxon>Fungi</taxon>
        <taxon>Dikarya</taxon>
        <taxon>Basidiomycota</taxon>
        <taxon>Agaricomycotina</taxon>
        <taxon>Agaricomycetes</taxon>
        <taxon>Polyporales</taxon>
        <taxon>Cerrenaceae</taxon>
        <taxon>Cerrena</taxon>
    </lineage>
</organism>
<dbReference type="AlphaFoldDB" id="A0AAW0F930"/>
<dbReference type="EMBL" id="JASBNA010000090">
    <property type="protein sequence ID" value="KAK7677348.1"/>
    <property type="molecule type" value="Genomic_DNA"/>
</dbReference>